<keyword evidence="3" id="KW-1185">Reference proteome</keyword>
<evidence type="ECO:0000256" key="1">
    <source>
        <dbReference type="SAM" id="Phobius"/>
    </source>
</evidence>
<dbReference type="EMBL" id="AP025592">
    <property type="protein sequence ID" value="BDG07606.1"/>
    <property type="molecule type" value="Genomic_DNA"/>
</dbReference>
<reference evidence="3" key="1">
    <citation type="journal article" date="2022" name="Int. J. Syst. Evol. Microbiol.">
        <title>Anaeromyxobacter oryzae sp. nov., Anaeromyxobacter diazotrophicus sp. nov. and Anaeromyxobacter paludicola sp. nov., isolated from paddy soils.</title>
        <authorList>
            <person name="Itoh H."/>
            <person name="Xu Z."/>
            <person name="Mise K."/>
            <person name="Masuda Y."/>
            <person name="Ushijima N."/>
            <person name="Hayakawa C."/>
            <person name="Shiratori Y."/>
            <person name="Senoo K."/>
        </authorList>
    </citation>
    <scope>NUCLEOTIDE SEQUENCE [LARGE SCALE GENOMIC DNA]</scope>
    <source>
        <strain evidence="3">Red630</strain>
    </source>
</reference>
<protein>
    <submittedName>
        <fullName evidence="2">Uncharacterized protein</fullName>
    </submittedName>
</protein>
<keyword evidence="1" id="KW-1133">Transmembrane helix</keyword>
<sequence length="164" mass="17052">MTQSEQIAAMVQVNDGLFALPQYQSDERIHDMVDSWHSSALYWEQLADAAAQDSAKLSAWQQTGRKIAQNAREIADLANDATLSARAAAFLASFPTSLSTVVTDAVQGVGHVAETVADTAGDVLGSASLGVAKPLIILGVVAAGLIYLLTRSGLKVRAGVVSAG</sequence>
<feature type="transmembrane region" description="Helical" evidence="1">
    <location>
        <begin position="131"/>
        <end position="149"/>
    </location>
</feature>
<evidence type="ECO:0000313" key="2">
    <source>
        <dbReference type="EMBL" id="BDG07606.1"/>
    </source>
</evidence>
<name>A0ABM7X739_9BACT</name>
<keyword evidence="1" id="KW-0472">Membrane</keyword>
<organism evidence="2 3">
    <name type="scientific">Anaeromyxobacter paludicola</name>
    <dbReference type="NCBI Taxonomy" id="2918171"/>
    <lineage>
        <taxon>Bacteria</taxon>
        <taxon>Pseudomonadati</taxon>
        <taxon>Myxococcota</taxon>
        <taxon>Myxococcia</taxon>
        <taxon>Myxococcales</taxon>
        <taxon>Cystobacterineae</taxon>
        <taxon>Anaeromyxobacteraceae</taxon>
        <taxon>Anaeromyxobacter</taxon>
    </lineage>
</organism>
<accession>A0ABM7X739</accession>
<gene>
    <name evidence="2" type="ORF">AMPC_07190</name>
</gene>
<proteinExistence type="predicted"/>
<dbReference type="Proteomes" id="UP001162734">
    <property type="component" value="Chromosome"/>
</dbReference>
<keyword evidence="1" id="KW-0812">Transmembrane</keyword>
<dbReference type="RefSeq" id="WP_248344408.1">
    <property type="nucleotide sequence ID" value="NZ_AP025592.1"/>
</dbReference>
<evidence type="ECO:0000313" key="3">
    <source>
        <dbReference type="Proteomes" id="UP001162734"/>
    </source>
</evidence>